<proteinExistence type="predicted"/>
<dbReference type="Proteomes" id="UP000005010">
    <property type="component" value="Chromosome"/>
</dbReference>
<dbReference type="AlphaFoldDB" id="I0EMU6"/>
<reference evidence="3" key="1">
    <citation type="submission" date="2012-04" db="EMBL/GenBank/DDBJ databases">
        <title>Complete genome sequence of Helicobacter cetorum strain MIT 00-7128.</title>
        <authorList>
            <person name="Kersulyte D."/>
            <person name="Berg D.E."/>
        </authorList>
    </citation>
    <scope>NUCLEOTIDE SEQUENCE [LARGE SCALE GENOMIC DNA]</scope>
    <source>
        <strain evidence="3">MIT 00-7128</strain>
    </source>
</reference>
<keyword evidence="3" id="KW-1185">Reference proteome</keyword>
<gene>
    <name evidence="2" type="ordered locus">HCW_04990</name>
</gene>
<evidence type="ECO:0000313" key="3">
    <source>
        <dbReference type="Proteomes" id="UP000005010"/>
    </source>
</evidence>
<protein>
    <submittedName>
        <fullName evidence="2">Uncharacterized protein</fullName>
    </submittedName>
</protein>
<keyword evidence="1" id="KW-0812">Transmembrane</keyword>
<name>I0EMU6_HELC0</name>
<keyword evidence="1" id="KW-1133">Transmembrane helix</keyword>
<dbReference type="PATRIC" id="fig|182217.3.peg.1061"/>
<keyword evidence="1" id="KW-0472">Membrane</keyword>
<evidence type="ECO:0000256" key="1">
    <source>
        <dbReference type="SAM" id="Phobius"/>
    </source>
</evidence>
<organism evidence="2 3">
    <name type="scientific">Helicobacter cetorum (strain ATCC BAA-429 / MIT 00-7128)</name>
    <dbReference type="NCBI Taxonomy" id="182217"/>
    <lineage>
        <taxon>Bacteria</taxon>
        <taxon>Pseudomonadati</taxon>
        <taxon>Campylobacterota</taxon>
        <taxon>Epsilonproteobacteria</taxon>
        <taxon>Campylobacterales</taxon>
        <taxon>Helicobacteraceae</taxon>
        <taxon>Helicobacter</taxon>
    </lineage>
</organism>
<dbReference type="EMBL" id="CP003479">
    <property type="protein sequence ID" value="AFI04265.1"/>
    <property type="molecule type" value="Genomic_DNA"/>
</dbReference>
<dbReference type="RefSeq" id="WP_014661135.1">
    <property type="nucleotide sequence ID" value="NC_017737.1"/>
</dbReference>
<dbReference type="KEGG" id="hce:HCW_04990"/>
<dbReference type="HOGENOM" id="CLU_128695_0_0_7"/>
<sequence length="180" mass="21050">MGKLHFSHIDREQSGDVGFIIKNLIFLVIFALFGWLNTHYFLWPSMMGFKSMLLEENRKKSLLEYTQRHFEADLNSYRTQKETSLLLLKVLGYEESKTILDKISKLCFETYQIQLVSEKQDSLKKASFNINAKTDELKKVYRFFTLLNKYLPSAQSQLPLKISKDSINLAVQFGVSVQYK</sequence>
<evidence type="ECO:0000313" key="2">
    <source>
        <dbReference type="EMBL" id="AFI04265.1"/>
    </source>
</evidence>
<dbReference type="STRING" id="182217.HCW_04990"/>
<accession>I0EMU6</accession>
<feature type="transmembrane region" description="Helical" evidence="1">
    <location>
        <begin position="20"/>
        <end position="43"/>
    </location>
</feature>